<dbReference type="InterPro" id="IPR015915">
    <property type="entry name" value="Kelch-typ_b-propeller"/>
</dbReference>
<gene>
    <name evidence="2" type="ORF">K469DRAFT_714161</name>
</gene>
<dbReference type="Proteomes" id="UP000800200">
    <property type="component" value="Unassembled WGS sequence"/>
</dbReference>
<evidence type="ECO:0000313" key="2">
    <source>
        <dbReference type="EMBL" id="KAF2180956.1"/>
    </source>
</evidence>
<sequence length="379" mass="43112">MSSRKYDDLLADMEDQDYTPDVDDEPKTPDLQDEENSPDRRLYEAVEADDLDAARAALASGANPNRKYDFEPISTYAKSTAVITLLVKNGVDASKYKMSDPTRRLLLGFPTNDQYDENALASVTFEQFREGRSRHYGTSNPGKMDIPFWNAMVETGCQAWDARRKFTPRDTEVVDDAEKDYTSPATYWGVAIWCADRWGQSLTRLPDGRIVQIAGEHEDSYDPDFMIYNDVFVHYPHAAPGEPKFEIYGYPEEVFPRTDFHTATYHAPSNSIIVIGNLGHRDGDIEVRQKKGETQGFRLKVGSWEMERLNSSGDGPGWICRHKAELCGEEIWVSGGERWVEENGDQECIKYQEDDVWVLDLGQLKWRKEGGPFGNTSRS</sequence>
<evidence type="ECO:0000256" key="1">
    <source>
        <dbReference type="SAM" id="MobiDB-lite"/>
    </source>
</evidence>
<organism evidence="2 3">
    <name type="scientific">Zopfia rhizophila CBS 207.26</name>
    <dbReference type="NCBI Taxonomy" id="1314779"/>
    <lineage>
        <taxon>Eukaryota</taxon>
        <taxon>Fungi</taxon>
        <taxon>Dikarya</taxon>
        <taxon>Ascomycota</taxon>
        <taxon>Pezizomycotina</taxon>
        <taxon>Dothideomycetes</taxon>
        <taxon>Dothideomycetes incertae sedis</taxon>
        <taxon>Zopfiaceae</taxon>
        <taxon>Zopfia</taxon>
    </lineage>
</organism>
<protein>
    <recommendedName>
        <fullName evidence="4">Ankyrin</fullName>
    </recommendedName>
</protein>
<dbReference type="SUPFAM" id="SSF50965">
    <property type="entry name" value="Galactose oxidase, central domain"/>
    <property type="match status" value="1"/>
</dbReference>
<reference evidence="2" key="1">
    <citation type="journal article" date="2020" name="Stud. Mycol.">
        <title>101 Dothideomycetes genomes: a test case for predicting lifestyles and emergence of pathogens.</title>
        <authorList>
            <person name="Haridas S."/>
            <person name="Albert R."/>
            <person name="Binder M."/>
            <person name="Bloem J."/>
            <person name="Labutti K."/>
            <person name="Salamov A."/>
            <person name="Andreopoulos B."/>
            <person name="Baker S."/>
            <person name="Barry K."/>
            <person name="Bills G."/>
            <person name="Bluhm B."/>
            <person name="Cannon C."/>
            <person name="Castanera R."/>
            <person name="Culley D."/>
            <person name="Daum C."/>
            <person name="Ezra D."/>
            <person name="Gonzalez J."/>
            <person name="Henrissat B."/>
            <person name="Kuo A."/>
            <person name="Liang C."/>
            <person name="Lipzen A."/>
            <person name="Lutzoni F."/>
            <person name="Magnuson J."/>
            <person name="Mondo S."/>
            <person name="Nolan M."/>
            <person name="Ohm R."/>
            <person name="Pangilinan J."/>
            <person name="Park H.-J."/>
            <person name="Ramirez L."/>
            <person name="Alfaro M."/>
            <person name="Sun H."/>
            <person name="Tritt A."/>
            <person name="Yoshinaga Y."/>
            <person name="Zwiers L.-H."/>
            <person name="Turgeon B."/>
            <person name="Goodwin S."/>
            <person name="Spatafora J."/>
            <person name="Crous P."/>
            <person name="Grigoriev I."/>
        </authorList>
    </citation>
    <scope>NUCLEOTIDE SEQUENCE</scope>
    <source>
        <strain evidence="2">CBS 207.26</strain>
    </source>
</reference>
<keyword evidence="3" id="KW-1185">Reference proteome</keyword>
<dbReference type="InterPro" id="IPR011043">
    <property type="entry name" value="Gal_Oxase/kelch_b-propeller"/>
</dbReference>
<dbReference type="Gene3D" id="2.120.10.80">
    <property type="entry name" value="Kelch-type beta propeller"/>
    <property type="match status" value="1"/>
</dbReference>
<evidence type="ECO:0000313" key="3">
    <source>
        <dbReference type="Proteomes" id="UP000800200"/>
    </source>
</evidence>
<dbReference type="EMBL" id="ML994655">
    <property type="protein sequence ID" value="KAF2180956.1"/>
    <property type="molecule type" value="Genomic_DNA"/>
</dbReference>
<feature type="compositionally biased region" description="Acidic residues" evidence="1">
    <location>
        <begin position="9"/>
        <end position="24"/>
    </location>
</feature>
<dbReference type="AlphaFoldDB" id="A0A6A6DTG6"/>
<name>A0A6A6DTG6_9PEZI</name>
<dbReference type="OrthoDB" id="432528at2759"/>
<feature type="region of interest" description="Disordered" evidence="1">
    <location>
        <begin position="1"/>
        <end position="40"/>
    </location>
</feature>
<accession>A0A6A6DTG6</accession>
<evidence type="ECO:0008006" key="4">
    <source>
        <dbReference type="Google" id="ProtNLM"/>
    </source>
</evidence>
<proteinExistence type="predicted"/>